<dbReference type="RefSeq" id="WP_093339580.1">
    <property type="nucleotide sequence ID" value="NZ_FOXD01000034.1"/>
</dbReference>
<dbReference type="NCBIfam" id="TIGR01764">
    <property type="entry name" value="excise"/>
    <property type="match status" value="1"/>
</dbReference>
<evidence type="ECO:0000259" key="1">
    <source>
        <dbReference type="Pfam" id="PF12728"/>
    </source>
</evidence>
<feature type="domain" description="Helix-turn-helix" evidence="1">
    <location>
        <begin position="155"/>
        <end position="194"/>
    </location>
</feature>
<dbReference type="Proteomes" id="UP000198892">
    <property type="component" value="Unassembled WGS sequence"/>
</dbReference>
<dbReference type="InterPro" id="IPR010093">
    <property type="entry name" value="SinI_DNA-bd"/>
</dbReference>
<dbReference type="GO" id="GO:0003677">
    <property type="term" value="F:DNA binding"/>
    <property type="evidence" value="ECO:0007669"/>
    <property type="project" value="InterPro"/>
</dbReference>
<dbReference type="STRING" id="1884432.SAMN05518683_13420"/>
<name>A0A1I5Y217_9BACI</name>
<dbReference type="InterPro" id="IPR009061">
    <property type="entry name" value="DNA-bd_dom_put_sf"/>
</dbReference>
<protein>
    <submittedName>
        <fullName evidence="2">DNA binding domain-containing protein, excisionase family</fullName>
    </submittedName>
</protein>
<reference evidence="3" key="1">
    <citation type="submission" date="2016-10" db="EMBL/GenBank/DDBJ databases">
        <authorList>
            <person name="Varghese N."/>
            <person name="Submissions S."/>
        </authorList>
    </citation>
    <scope>NUCLEOTIDE SEQUENCE [LARGE SCALE GENOMIC DNA]</scope>
    <source>
        <strain evidence="3">S7</strain>
    </source>
</reference>
<organism evidence="2 3">
    <name type="scientific">Salibacterium halotolerans</name>
    <dbReference type="NCBI Taxonomy" id="1884432"/>
    <lineage>
        <taxon>Bacteria</taxon>
        <taxon>Bacillati</taxon>
        <taxon>Bacillota</taxon>
        <taxon>Bacilli</taxon>
        <taxon>Bacillales</taxon>
        <taxon>Bacillaceae</taxon>
    </lineage>
</organism>
<dbReference type="InterPro" id="IPR041657">
    <property type="entry name" value="HTH_17"/>
</dbReference>
<keyword evidence="3" id="KW-1185">Reference proteome</keyword>
<dbReference type="Pfam" id="PF12728">
    <property type="entry name" value="HTH_17"/>
    <property type="match status" value="1"/>
</dbReference>
<dbReference type="AlphaFoldDB" id="A0A1I5Y217"/>
<dbReference type="EMBL" id="FOXD01000034">
    <property type="protein sequence ID" value="SFQ38233.1"/>
    <property type="molecule type" value="Genomic_DNA"/>
</dbReference>
<gene>
    <name evidence="2" type="ORF">SAMN05518683_13420</name>
</gene>
<evidence type="ECO:0000313" key="3">
    <source>
        <dbReference type="Proteomes" id="UP000198892"/>
    </source>
</evidence>
<proteinExistence type="predicted"/>
<dbReference type="Gene3D" id="1.10.1660.10">
    <property type="match status" value="1"/>
</dbReference>
<sequence>MTSRHTIKSIDLLQSVRTLIKAGEPEEAHRILHVFYAQLKSEVEDRHVAPMMSRSHDFFTMTEEDEKELRAYYSKIAETDSVHEKKRYFHFLKESLKRMTGDDSFIKAKYKMKSPVLTKRGRKPSGVRLSPSAISLRRKRGTSERLSANAQPNRYSTGEAAEILGVSSETVRKMCDAGRFPEAERTNGGHWRIPDTYFKVTLQEAREADQFMKPLDEKTVDQLGGYADDIDISRT</sequence>
<dbReference type="SUPFAM" id="SSF46955">
    <property type="entry name" value="Putative DNA-binding domain"/>
    <property type="match status" value="1"/>
</dbReference>
<evidence type="ECO:0000313" key="2">
    <source>
        <dbReference type="EMBL" id="SFQ38233.1"/>
    </source>
</evidence>
<accession>A0A1I5Y217</accession>